<evidence type="ECO:0000256" key="10">
    <source>
        <dbReference type="SAM" id="Phobius"/>
    </source>
</evidence>
<keyword evidence="2" id="KW-1003">Cell membrane</keyword>
<dbReference type="EMBL" id="CAKOFQ010006946">
    <property type="protein sequence ID" value="CAH1983808.1"/>
    <property type="molecule type" value="Genomic_DNA"/>
</dbReference>
<evidence type="ECO:0000256" key="8">
    <source>
        <dbReference type="ARBA" id="ARBA00023170"/>
    </source>
</evidence>
<keyword evidence="8" id="KW-0675">Receptor</keyword>
<evidence type="ECO:0000313" key="12">
    <source>
        <dbReference type="Proteomes" id="UP001152888"/>
    </source>
</evidence>
<keyword evidence="5" id="KW-0552">Olfaction</keyword>
<dbReference type="Proteomes" id="UP001152888">
    <property type="component" value="Unassembled WGS sequence"/>
</dbReference>
<keyword evidence="3" id="KW-0716">Sensory transduction</keyword>
<accession>A0A9P0KVT5</accession>
<keyword evidence="7 10" id="KW-0472">Membrane</keyword>
<sequence>MLRLDVHWKHIRTENRGIPWLQYIGAAEDNLILLRNVLSILSRSQVHTNKYSQRIAIAVRIQEFTRIYMISVTFIAAIIRFLCLKTEYEYNYTLTYIEEKFGRYAIIFGAAYLIIDSAQAAYTGYANVCFSYFVHGIVVQFVHIFETMESISEQYAPVVNQLYVYNCLRHVAKEHAEVVRSTRHINRVHENLMLSIALTRIGSMTICIYLTLAARHINVHILSIQMIWISSILSFCYQGQNITDSANKYYKLLCNLPWNTWNERNKKLYLFMLMNSNEGLSITCYGVKFLNLVYLMHGLKTIYSLGCVVAKMK</sequence>
<evidence type="ECO:0000256" key="6">
    <source>
        <dbReference type="ARBA" id="ARBA00022989"/>
    </source>
</evidence>
<reference evidence="11" key="1">
    <citation type="submission" date="2022-03" db="EMBL/GenBank/DDBJ databases">
        <authorList>
            <person name="Sayadi A."/>
        </authorList>
    </citation>
    <scope>NUCLEOTIDE SEQUENCE</scope>
</reference>
<dbReference type="GO" id="GO:0004984">
    <property type="term" value="F:olfactory receptor activity"/>
    <property type="evidence" value="ECO:0007669"/>
    <property type="project" value="InterPro"/>
</dbReference>
<proteinExistence type="predicted"/>
<dbReference type="Pfam" id="PF02949">
    <property type="entry name" value="7tm_6"/>
    <property type="match status" value="1"/>
</dbReference>
<comment type="caution">
    <text evidence="11">The sequence shown here is derived from an EMBL/GenBank/DDBJ whole genome shotgun (WGS) entry which is preliminary data.</text>
</comment>
<keyword evidence="4 10" id="KW-0812">Transmembrane</keyword>
<feature type="transmembrane region" description="Helical" evidence="10">
    <location>
        <begin position="192"/>
        <end position="211"/>
    </location>
</feature>
<evidence type="ECO:0000313" key="11">
    <source>
        <dbReference type="EMBL" id="CAH1983808.1"/>
    </source>
</evidence>
<keyword evidence="12" id="KW-1185">Reference proteome</keyword>
<evidence type="ECO:0000256" key="1">
    <source>
        <dbReference type="ARBA" id="ARBA00004651"/>
    </source>
</evidence>
<dbReference type="PANTHER" id="PTHR21137:SF35">
    <property type="entry name" value="ODORANT RECEPTOR 19A-RELATED"/>
    <property type="match status" value="1"/>
</dbReference>
<dbReference type="GO" id="GO:0005549">
    <property type="term" value="F:odorant binding"/>
    <property type="evidence" value="ECO:0007669"/>
    <property type="project" value="InterPro"/>
</dbReference>
<feature type="transmembrane region" description="Helical" evidence="10">
    <location>
        <begin position="104"/>
        <end position="122"/>
    </location>
</feature>
<organism evidence="11 12">
    <name type="scientific">Acanthoscelides obtectus</name>
    <name type="common">Bean weevil</name>
    <name type="synonym">Bruchus obtectus</name>
    <dbReference type="NCBI Taxonomy" id="200917"/>
    <lineage>
        <taxon>Eukaryota</taxon>
        <taxon>Metazoa</taxon>
        <taxon>Ecdysozoa</taxon>
        <taxon>Arthropoda</taxon>
        <taxon>Hexapoda</taxon>
        <taxon>Insecta</taxon>
        <taxon>Pterygota</taxon>
        <taxon>Neoptera</taxon>
        <taxon>Endopterygota</taxon>
        <taxon>Coleoptera</taxon>
        <taxon>Polyphaga</taxon>
        <taxon>Cucujiformia</taxon>
        <taxon>Chrysomeloidea</taxon>
        <taxon>Chrysomelidae</taxon>
        <taxon>Bruchinae</taxon>
        <taxon>Bruchini</taxon>
        <taxon>Acanthoscelides</taxon>
    </lineage>
</organism>
<dbReference type="PANTHER" id="PTHR21137">
    <property type="entry name" value="ODORANT RECEPTOR"/>
    <property type="match status" value="1"/>
</dbReference>
<evidence type="ECO:0000256" key="9">
    <source>
        <dbReference type="ARBA" id="ARBA00023224"/>
    </source>
</evidence>
<keyword evidence="9" id="KW-0807">Transducer</keyword>
<dbReference type="GO" id="GO:0007165">
    <property type="term" value="P:signal transduction"/>
    <property type="evidence" value="ECO:0007669"/>
    <property type="project" value="UniProtKB-KW"/>
</dbReference>
<evidence type="ECO:0008006" key="13">
    <source>
        <dbReference type="Google" id="ProtNLM"/>
    </source>
</evidence>
<feature type="transmembrane region" description="Helical" evidence="10">
    <location>
        <begin position="217"/>
        <end position="237"/>
    </location>
</feature>
<feature type="transmembrane region" description="Helical" evidence="10">
    <location>
        <begin position="67"/>
        <end position="83"/>
    </location>
</feature>
<comment type="subcellular location">
    <subcellularLocation>
        <location evidence="1">Cell membrane</location>
        <topology evidence="1">Multi-pass membrane protein</topology>
    </subcellularLocation>
</comment>
<keyword evidence="6 10" id="KW-1133">Transmembrane helix</keyword>
<evidence type="ECO:0000256" key="3">
    <source>
        <dbReference type="ARBA" id="ARBA00022606"/>
    </source>
</evidence>
<gene>
    <name evidence="11" type="ORF">ACAOBT_LOCUS15758</name>
</gene>
<evidence type="ECO:0000256" key="7">
    <source>
        <dbReference type="ARBA" id="ARBA00023136"/>
    </source>
</evidence>
<evidence type="ECO:0000256" key="4">
    <source>
        <dbReference type="ARBA" id="ARBA00022692"/>
    </source>
</evidence>
<name>A0A9P0KVT5_ACAOB</name>
<dbReference type="InterPro" id="IPR004117">
    <property type="entry name" value="7tm6_olfct_rcpt"/>
</dbReference>
<dbReference type="AlphaFoldDB" id="A0A9P0KVT5"/>
<protein>
    <recommendedName>
        <fullName evidence="13">Odorant receptor</fullName>
    </recommendedName>
</protein>
<evidence type="ECO:0000256" key="2">
    <source>
        <dbReference type="ARBA" id="ARBA00022475"/>
    </source>
</evidence>
<dbReference type="GO" id="GO:0005886">
    <property type="term" value="C:plasma membrane"/>
    <property type="evidence" value="ECO:0007669"/>
    <property type="project" value="UniProtKB-SubCell"/>
</dbReference>
<dbReference type="OrthoDB" id="7550533at2759"/>
<evidence type="ECO:0000256" key="5">
    <source>
        <dbReference type="ARBA" id="ARBA00022725"/>
    </source>
</evidence>